<keyword evidence="5" id="KW-0028">Amino-acid biosynthesis</keyword>
<dbReference type="STRING" id="1436961.SAMN05421739_101275"/>
<dbReference type="Pfam" id="PF00764">
    <property type="entry name" value="Arginosuc_synth"/>
    <property type="match status" value="1"/>
</dbReference>
<dbReference type="Proteomes" id="UP000198724">
    <property type="component" value="Unassembled WGS sequence"/>
</dbReference>
<evidence type="ECO:0000256" key="2">
    <source>
        <dbReference type="ARBA" id="ARBA00012286"/>
    </source>
</evidence>
<dbReference type="SUPFAM" id="SSF69864">
    <property type="entry name" value="Argininosuccinate synthetase, C-terminal domain"/>
    <property type="match status" value="1"/>
</dbReference>
<evidence type="ECO:0000259" key="8">
    <source>
        <dbReference type="Pfam" id="PF00764"/>
    </source>
</evidence>
<evidence type="ECO:0000259" key="9">
    <source>
        <dbReference type="Pfam" id="PF20979"/>
    </source>
</evidence>
<keyword evidence="3" id="KW-0055">Arginine biosynthesis</keyword>
<dbReference type="InterPro" id="IPR048267">
    <property type="entry name" value="Arginosuc_syn_N"/>
</dbReference>
<feature type="domain" description="Arginosuccinate synthase C-terminal" evidence="9">
    <location>
        <begin position="173"/>
        <end position="389"/>
    </location>
</feature>
<dbReference type="GO" id="GO:0000053">
    <property type="term" value="P:argininosuccinate metabolic process"/>
    <property type="evidence" value="ECO:0007669"/>
    <property type="project" value="TreeGrafter"/>
</dbReference>
<dbReference type="InterPro" id="IPR048268">
    <property type="entry name" value="Arginosuc_syn_C"/>
</dbReference>
<keyword evidence="11" id="KW-1185">Reference proteome</keyword>
<dbReference type="EC" id="6.3.4.5" evidence="2"/>
<dbReference type="UniPathway" id="UPA00068">
    <property type="reaction ID" value="UER00113"/>
</dbReference>
<dbReference type="GO" id="GO:0000050">
    <property type="term" value="P:urea cycle"/>
    <property type="evidence" value="ECO:0007669"/>
    <property type="project" value="TreeGrafter"/>
</dbReference>
<dbReference type="AlphaFoldDB" id="A0A1I2MD01"/>
<dbReference type="InterPro" id="IPR023434">
    <property type="entry name" value="Arginosuc_synth_type_1_subfam"/>
</dbReference>
<dbReference type="Gene3D" id="3.40.50.620">
    <property type="entry name" value="HUPs"/>
    <property type="match status" value="1"/>
</dbReference>
<gene>
    <name evidence="10" type="ORF">SAMN05421739_101275</name>
</gene>
<dbReference type="SUPFAM" id="SSF52402">
    <property type="entry name" value="Adenine nucleotide alpha hydrolases-like"/>
    <property type="match status" value="1"/>
</dbReference>
<dbReference type="InterPro" id="IPR014729">
    <property type="entry name" value="Rossmann-like_a/b/a_fold"/>
</dbReference>
<keyword evidence="7" id="KW-0067">ATP-binding</keyword>
<evidence type="ECO:0000313" key="10">
    <source>
        <dbReference type="EMBL" id="SFF89335.1"/>
    </source>
</evidence>
<evidence type="ECO:0000313" key="11">
    <source>
        <dbReference type="Proteomes" id="UP000198724"/>
    </source>
</evidence>
<proteinExistence type="predicted"/>
<evidence type="ECO:0000256" key="4">
    <source>
        <dbReference type="ARBA" id="ARBA00022598"/>
    </source>
</evidence>
<dbReference type="CDD" id="cd01999">
    <property type="entry name" value="ASS"/>
    <property type="match status" value="1"/>
</dbReference>
<protein>
    <recommendedName>
        <fullName evidence="2">argininosuccinate synthase</fullName>
        <ecNumber evidence="2">6.3.4.5</ecNumber>
    </recommendedName>
</protein>
<dbReference type="RefSeq" id="WP_092098271.1">
    <property type="nucleotide sequence ID" value="NZ_FOOT01000001.1"/>
</dbReference>
<keyword evidence="6" id="KW-0547">Nucleotide-binding</keyword>
<keyword evidence="4" id="KW-0436">Ligase</keyword>
<dbReference type="PANTHER" id="PTHR11587:SF2">
    <property type="entry name" value="ARGININOSUCCINATE SYNTHASE"/>
    <property type="match status" value="1"/>
</dbReference>
<evidence type="ECO:0000256" key="1">
    <source>
        <dbReference type="ARBA" id="ARBA00004967"/>
    </source>
</evidence>
<dbReference type="EMBL" id="FOOT01000001">
    <property type="protein sequence ID" value="SFF89335.1"/>
    <property type="molecule type" value="Genomic_DNA"/>
</dbReference>
<dbReference type="GO" id="GO:0005524">
    <property type="term" value="F:ATP binding"/>
    <property type="evidence" value="ECO:0007669"/>
    <property type="project" value="UniProtKB-KW"/>
</dbReference>
<evidence type="ECO:0000256" key="7">
    <source>
        <dbReference type="ARBA" id="ARBA00022840"/>
    </source>
</evidence>
<evidence type="ECO:0000256" key="5">
    <source>
        <dbReference type="ARBA" id="ARBA00022605"/>
    </source>
</evidence>
<dbReference type="FunFam" id="3.40.50.620:FF:000019">
    <property type="entry name" value="Argininosuccinate synthase"/>
    <property type="match status" value="1"/>
</dbReference>
<evidence type="ECO:0000256" key="6">
    <source>
        <dbReference type="ARBA" id="ARBA00022741"/>
    </source>
</evidence>
<name>A0A1I2MD01_9BACT</name>
<dbReference type="PROSITE" id="PS00564">
    <property type="entry name" value="ARGININOSUCCIN_SYN_1"/>
    <property type="match status" value="1"/>
</dbReference>
<dbReference type="Pfam" id="PF20979">
    <property type="entry name" value="Arginosuc_syn_C"/>
    <property type="match status" value="1"/>
</dbReference>
<comment type="pathway">
    <text evidence="1">Amino-acid biosynthesis; L-arginine biosynthesis; L-arginine from L-ornithine and carbamoyl phosphate: step 2/3.</text>
</comment>
<sequence length="400" mass="45066">MKKVVLAFSGGLDTSYCAIYLAQELGLEVYSAIVDTGGFSEEELKEIERRAYAMGVKQHTHLNETEHFYNSCIRYLVFGNILKNNTYPLSVSAERVTQAIAIANHAKAVGADYVAHGSTGAGNDQVRFDMVFQALIPEVEIITPIRDKRLSREEEITYLKEHGVEMDFQKAQYSINKGIWGTSVGGKETLTSHLPLPEEAYPTQLSKTEPEHVTLYFEKGELKGINEQIFEHPVQAIQHLQELAAPFAIGRDIHVGDTIIGIKGRVGFEAAAPMVIIKAHHLLEKHVLTKWQLYWKDQLSAWYGNWLHEGQLLDPTMRDIEAFLESTQQNVTGKVFVQLAPYHFQVQGIESAHDLMSDKFGSYGEMNRAWTSDDVKGFAKIFGNQTKMYHTVNNTAEWAD</sequence>
<reference evidence="11" key="1">
    <citation type="submission" date="2016-10" db="EMBL/GenBank/DDBJ databases">
        <authorList>
            <person name="Varghese N."/>
            <person name="Submissions S."/>
        </authorList>
    </citation>
    <scope>NUCLEOTIDE SEQUENCE [LARGE SCALE GENOMIC DNA]</scope>
    <source>
        <strain evidence="11">LP51</strain>
    </source>
</reference>
<dbReference type="OrthoDB" id="9801641at2"/>
<feature type="domain" description="Arginosuccinate synthase-like N-terminal" evidence="8">
    <location>
        <begin position="3"/>
        <end position="165"/>
    </location>
</feature>
<evidence type="ECO:0000256" key="3">
    <source>
        <dbReference type="ARBA" id="ARBA00022571"/>
    </source>
</evidence>
<dbReference type="InterPro" id="IPR018223">
    <property type="entry name" value="Arginosuc_synth_CS"/>
</dbReference>
<dbReference type="GO" id="GO:0004055">
    <property type="term" value="F:argininosuccinate synthase activity"/>
    <property type="evidence" value="ECO:0007669"/>
    <property type="project" value="UniProtKB-EC"/>
</dbReference>
<dbReference type="Gene3D" id="3.90.1260.10">
    <property type="entry name" value="Argininosuccinate synthetase, chain A, domain 2"/>
    <property type="match status" value="1"/>
</dbReference>
<dbReference type="InterPro" id="IPR001518">
    <property type="entry name" value="Arginosuc_synth"/>
</dbReference>
<dbReference type="PANTHER" id="PTHR11587">
    <property type="entry name" value="ARGININOSUCCINATE SYNTHASE"/>
    <property type="match status" value="1"/>
</dbReference>
<accession>A0A1I2MD01</accession>
<dbReference type="GO" id="GO:0006526">
    <property type="term" value="P:L-arginine biosynthetic process"/>
    <property type="evidence" value="ECO:0007669"/>
    <property type="project" value="UniProtKB-UniPathway"/>
</dbReference>
<dbReference type="InterPro" id="IPR024074">
    <property type="entry name" value="AS_cat/multimer_dom_body"/>
</dbReference>
<organism evidence="10 11">
    <name type="scientific">Pontibacter chinhatensis</name>
    <dbReference type="NCBI Taxonomy" id="1436961"/>
    <lineage>
        <taxon>Bacteria</taxon>
        <taxon>Pseudomonadati</taxon>
        <taxon>Bacteroidota</taxon>
        <taxon>Cytophagia</taxon>
        <taxon>Cytophagales</taxon>
        <taxon>Hymenobacteraceae</taxon>
        <taxon>Pontibacter</taxon>
    </lineage>
</organism>
<dbReference type="GO" id="GO:0005737">
    <property type="term" value="C:cytoplasm"/>
    <property type="evidence" value="ECO:0007669"/>
    <property type="project" value="TreeGrafter"/>
</dbReference>